<feature type="non-terminal residue" evidence="6">
    <location>
        <position position="207"/>
    </location>
</feature>
<keyword evidence="7" id="KW-1185">Reference proteome</keyword>
<evidence type="ECO:0000313" key="6">
    <source>
        <dbReference type="EMBL" id="CAB4022686.1"/>
    </source>
</evidence>
<gene>
    <name evidence="6" type="ORF">PACLA_8A062236</name>
</gene>
<sequence>GPQSAMMIFKFCVGAGWFSLPAAFRYSGVLVGVICIFVCGALTIYGMQRLIQTSWEVARRTGTDTAYFGDIGAACGKLLSEKCELIGRLIVNIILSIAAFSMAFPMMLFIADMWKQAFEEQDIVQLDIAVWILIVYVLVLPSIFIRRPDFLAWGSIIANIFEVITITAVFVNVFSTSSSWKVNNTVQWSKLPLTIGVVFFAFEIAPF</sequence>
<comment type="subcellular location">
    <subcellularLocation>
        <location evidence="1">Membrane</location>
        <topology evidence="1">Multi-pass membrane protein</topology>
    </subcellularLocation>
</comment>
<evidence type="ECO:0000256" key="4">
    <source>
        <dbReference type="ARBA" id="ARBA00023136"/>
    </source>
</evidence>
<feature type="domain" description="Amino acid transporter transmembrane" evidence="5">
    <location>
        <begin position="3"/>
        <end position="204"/>
    </location>
</feature>
<dbReference type="Proteomes" id="UP001152795">
    <property type="component" value="Unassembled WGS sequence"/>
</dbReference>
<dbReference type="EMBL" id="CACRXK020012096">
    <property type="protein sequence ID" value="CAB4022686.1"/>
    <property type="molecule type" value="Genomic_DNA"/>
</dbReference>
<name>A0A6S7IXT4_PARCT</name>
<dbReference type="AlphaFoldDB" id="A0A6S7IXT4"/>
<dbReference type="GO" id="GO:0015179">
    <property type="term" value="F:L-amino acid transmembrane transporter activity"/>
    <property type="evidence" value="ECO:0007669"/>
    <property type="project" value="TreeGrafter"/>
</dbReference>
<dbReference type="GO" id="GO:0016020">
    <property type="term" value="C:membrane"/>
    <property type="evidence" value="ECO:0007669"/>
    <property type="project" value="UniProtKB-SubCell"/>
</dbReference>
<reference evidence="6" key="1">
    <citation type="submission" date="2020-04" db="EMBL/GenBank/DDBJ databases">
        <authorList>
            <person name="Alioto T."/>
            <person name="Alioto T."/>
            <person name="Gomez Garrido J."/>
        </authorList>
    </citation>
    <scope>NUCLEOTIDE SEQUENCE</scope>
    <source>
        <strain evidence="6">A484AB</strain>
    </source>
</reference>
<comment type="caution">
    <text evidence="6">The sequence shown here is derived from an EMBL/GenBank/DDBJ whole genome shotgun (WGS) entry which is preliminary data.</text>
</comment>
<keyword evidence="4" id="KW-0472">Membrane</keyword>
<keyword evidence="3" id="KW-1133">Transmembrane helix</keyword>
<evidence type="ECO:0000259" key="5">
    <source>
        <dbReference type="Pfam" id="PF01490"/>
    </source>
</evidence>
<evidence type="ECO:0000256" key="3">
    <source>
        <dbReference type="ARBA" id="ARBA00022989"/>
    </source>
</evidence>
<dbReference type="InterPro" id="IPR013057">
    <property type="entry name" value="AA_transpt_TM"/>
</dbReference>
<dbReference type="OrthoDB" id="10264777at2759"/>
<evidence type="ECO:0000256" key="1">
    <source>
        <dbReference type="ARBA" id="ARBA00004141"/>
    </source>
</evidence>
<feature type="non-terminal residue" evidence="6">
    <location>
        <position position="1"/>
    </location>
</feature>
<evidence type="ECO:0000313" key="7">
    <source>
        <dbReference type="Proteomes" id="UP001152795"/>
    </source>
</evidence>
<organism evidence="6 7">
    <name type="scientific">Paramuricea clavata</name>
    <name type="common">Red gorgonian</name>
    <name type="synonym">Violescent sea-whip</name>
    <dbReference type="NCBI Taxonomy" id="317549"/>
    <lineage>
        <taxon>Eukaryota</taxon>
        <taxon>Metazoa</taxon>
        <taxon>Cnidaria</taxon>
        <taxon>Anthozoa</taxon>
        <taxon>Octocorallia</taxon>
        <taxon>Malacalcyonacea</taxon>
        <taxon>Plexauridae</taxon>
        <taxon>Paramuricea</taxon>
    </lineage>
</organism>
<keyword evidence="2" id="KW-0812">Transmembrane</keyword>
<accession>A0A6S7IXT4</accession>
<dbReference type="PANTHER" id="PTHR22950">
    <property type="entry name" value="AMINO ACID TRANSPORTER"/>
    <property type="match status" value="1"/>
</dbReference>
<dbReference type="Pfam" id="PF01490">
    <property type="entry name" value="Aa_trans"/>
    <property type="match status" value="1"/>
</dbReference>
<protein>
    <recommendedName>
        <fullName evidence="5">Amino acid transporter transmembrane domain-containing protein</fullName>
    </recommendedName>
</protein>
<evidence type="ECO:0000256" key="2">
    <source>
        <dbReference type="ARBA" id="ARBA00022692"/>
    </source>
</evidence>
<proteinExistence type="predicted"/>